<accession>A0A0A9FXM1</accession>
<organism evidence="1">
    <name type="scientific">Arundo donax</name>
    <name type="common">Giant reed</name>
    <name type="synonym">Donax arundinaceus</name>
    <dbReference type="NCBI Taxonomy" id="35708"/>
    <lineage>
        <taxon>Eukaryota</taxon>
        <taxon>Viridiplantae</taxon>
        <taxon>Streptophyta</taxon>
        <taxon>Embryophyta</taxon>
        <taxon>Tracheophyta</taxon>
        <taxon>Spermatophyta</taxon>
        <taxon>Magnoliopsida</taxon>
        <taxon>Liliopsida</taxon>
        <taxon>Poales</taxon>
        <taxon>Poaceae</taxon>
        <taxon>PACMAD clade</taxon>
        <taxon>Arundinoideae</taxon>
        <taxon>Arundineae</taxon>
        <taxon>Arundo</taxon>
    </lineage>
</organism>
<protein>
    <submittedName>
        <fullName evidence="1">Uncharacterized protein</fullName>
    </submittedName>
</protein>
<dbReference type="EMBL" id="GBRH01180874">
    <property type="protein sequence ID" value="JAE17022.1"/>
    <property type="molecule type" value="Transcribed_RNA"/>
</dbReference>
<sequence length="54" mass="6085">MKQTALQQLLALRPRGVNSAMINMSKKSQLSLENVALQLKPTRKVYLRCCRIAA</sequence>
<name>A0A0A9FXM1_ARUDO</name>
<dbReference type="AlphaFoldDB" id="A0A0A9FXM1"/>
<reference evidence="1" key="1">
    <citation type="submission" date="2014-09" db="EMBL/GenBank/DDBJ databases">
        <authorList>
            <person name="Magalhaes I.L.F."/>
            <person name="Oliveira U."/>
            <person name="Santos F.R."/>
            <person name="Vidigal T.H.D.A."/>
            <person name="Brescovit A.D."/>
            <person name="Santos A.J."/>
        </authorList>
    </citation>
    <scope>NUCLEOTIDE SEQUENCE</scope>
    <source>
        <tissue evidence="1">Shoot tissue taken approximately 20 cm above the soil surface</tissue>
    </source>
</reference>
<proteinExistence type="predicted"/>
<reference evidence="1" key="2">
    <citation type="journal article" date="2015" name="Data Brief">
        <title>Shoot transcriptome of the giant reed, Arundo donax.</title>
        <authorList>
            <person name="Barrero R.A."/>
            <person name="Guerrero F.D."/>
            <person name="Moolhuijzen P."/>
            <person name="Goolsby J.A."/>
            <person name="Tidwell J."/>
            <person name="Bellgard S.E."/>
            <person name="Bellgard M.I."/>
        </authorList>
    </citation>
    <scope>NUCLEOTIDE SEQUENCE</scope>
    <source>
        <tissue evidence="1">Shoot tissue taken approximately 20 cm above the soil surface</tissue>
    </source>
</reference>
<evidence type="ECO:0000313" key="1">
    <source>
        <dbReference type="EMBL" id="JAE17022.1"/>
    </source>
</evidence>